<evidence type="ECO:0000259" key="4">
    <source>
        <dbReference type="Pfam" id="PF00176"/>
    </source>
</evidence>
<dbReference type="SUPFAM" id="SSF52540">
    <property type="entry name" value="P-loop containing nucleoside triphosphate hydrolases"/>
    <property type="match status" value="1"/>
</dbReference>
<dbReference type="InterPro" id="IPR038718">
    <property type="entry name" value="SNF2-like_sf"/>
</dbReference>
<proteinExistence type="predicted"/>
<feature type="region of interest" description="Disordered" evidence="3">
    <location>
        <begin position="1"/>
        <end position="23"/>
    </location>
</feature>
<sequence length="406" mass="45087">MFPALSEEQTRELNEQERIDVDSEGMDSIDQAATTLITGSNFTNGLPIDACLKLAAAVPIGKCHNGDEDLKYYHSEVFPAYNDKDGFLAHQITGVMALITCLTGCTLAKLRETAGRIKAPEVQESTFRIIQTAGAILGNTMGLGKTHTALMAVEYMGRRRFLKDTKGHTEPVILVCPDIGVALQWYEKINSFTTSLGPFLAHGDGTHDPGSRGIPVGNRVPPEYFTKPGTTRGLNTKFDGFWDNTNTNAKSKIPRQEESQRWGTAEVDLFRKLIGVQRELDILTGSTVLHQWSECQRAAGKNSMVEYINAARRDPDMDLPALLAPLLDENASPITTAYDWLYFRVRSSPKLMAILQLVEERFLQPLIDNPLPRPSKILIVEEIPALAFLIELMLEFSLHQDGHDAF</sequence>
<keyword evidence="6" id="KW-1185">Reference proteome</keyword>
<keyword evidence="2" id="KW-0067">ATP-binding</keyword>
<evidence type="ECO:0000313" key="6">
    <source>
        <dbReference type="Proteomes" id="UP001446871"/>
    </source>
</evidence>
<evidence type="ECO:0000256" key="3">
    <source>
        <dbReference type="SAM" id="MobiDB-lite"/>
    </source>
</evidence>
<evidence type="ECO:0000256" key="1">
    <source>
        <dbReference type="ARBA" id="ARBA00022741"/>
    </source>
</evidence>
<dbReference type="InterPro" id="IPR000330">
    <property type="entry name" value="SNF2_N"/>
</dbReference>
<dbReference type="Pfam" id="PF00176">
    <property type="entry name" value="SNF2-rel_dom"/>
    <property type="match status" value="1"/>
</dbReference>
<dbReference type="Gene3D" id="3.40.50.10810">
    <property type="entry name" value="Tandem AAA-ATPase domain"/>
    <property type="match status" value="1"/>
</dbReference>
<name>A0ABR1W002_9PEZI</name>
<dbReference type="Proteomes" id="UP001446871">
    <property type="component" value="Unassembled WGS sequence"/>
</dbReference>
<gene>
    <name evidence="5" type="ORF">PG996_002999</name>
</gene>
<evidence type="ECO:0000313" key="5">
    <source>
        <dbReference type="EMBL" id="KAK8076829.1"/>
    </source>
</evidence>
<feature type="compositionally biased region" description="Basic and acidic residues" evidence="3">
    <location>
        <begin position="8"/>
        <end position="21"/>
    </location>
</feature>
<evidence type="ECO:0000256" key="2">
    <source>
        <dbReference type="ARBA" id="ARBA00022840"/>
    </source>
</evidence>
<accession>A0ABR1W002</accession>
<feature type="domain" description="SNF2 N-terminal" evidence="4">
    <location>
        <begin position="90"/>
        <end position="208"/>
    </location>
</feature>
<dbReference type="InterPro" id="IPR027417">
    <property type="entry name" value="P-loop_NTPase"/>
</dbReference>
<protein>
    <recommendedName>
        <fullName evidence="4">SNF2 N-terminal domain-containing protein</fullName>
    </recommendedName>
</protein>
<reference evidence="5 6" key="1">
    <citation type="submission" date="2023-01" db="EMBL/GenBank/DDBJ databases">
        <title>Analysis of 21 Apiospora genomes using comparative genomics revels a genus with tremendous synthesis potential of carbohydrate active enzymes and secondary metabolites.</title>
        <authorList>
            <person name="Sorensen T."/>
        </authorList>
    </citation>
    <scope>NUCLEOTIDE SEQUENCE [LARGE SCALE GENOMIC DNA]</scope>
    <source>
        <strain evidence="5 6">CBS 83171</strain>
    </source>
</reference>
<comment type="caution">
    <text evidence="5">The sequence shown here is derived from an EMBL/GenBank/DDBJ whole genome shotgun (WGS) entry which is preliminary data.</text>
</comment>
<organism evidence="5 6">
    <name type="scientific">Apiospora saccharicola</name>
    <dbReference type="NCBI Taxonomy" id="335842"/>
    <lineage>
        <taxon>Eukaryota</taxon>
        <taxon>Fungi</taxon>
        <taxon>Dikarya</taxon>
        <taxon>Ascomycota</taxon>
        <taxon>Pezizomycotina</taxon>
        <taxon>Sordariomycetes</taxon>
        <taxon>Xylariomycetidae</taxon>
        <taxon>Amphisphaeriales</taxon>
        <taxon>Apiosporaceae</taxon>
        <taxon>Apiospora</taxon>
    </lineage>
</organism>
<keyword evidence="1" id="KW-0547">Nucleotide-binding</keyword>
<dbReference type="EMBL" id="JAQQWM010000002">
    <property type="protein sequence ID" value="KAK8076829.1"/>
    <property type="molecule type" value="Genomic_DNA"/>
</dbReference>